<gene>
    <name evidence="1" type="ORF">NF865_07030</name>
</gene>
<dbReference type="Proteomes" id="UP001055732">
    <property type="component" value="Chromosome"/>
</dbReference>
<dbReference type="RefSeq" id="WP_253304046.1">
    <property type="nucleotide sequence ID" value="NZ_CP099582.1"/>
</dbReference>
<dbReference type="KEGG" id="tagg:NF865_07030"/>
<sequence>MGSKMEERYFSYAYFWEKDAIPHEDSAIRSVIENREDVIKILQSFKMRLTKKIPLTQMFKRIPS</sequence>
<accession>A0A9E7SN92</accession>
<evidence type="ECO:0000313" key="2">
    <source>
        <dbReference type="Proteomes" id="UP001055732"/>
    </source>
</evidence>
<reference evidence="1" key="2">
    <citation type="submission" date="2022-06" db="EMBL/GenBank/DDBJ databases">
        <authorList>
            <person name="Park Y.-J."/>
        </authorList>
    </citation>
    <scope>NUCLEOTIDE SEQUENCE</scope>
    <source>
        <strain evidence="1">TY</strain>
    </source>
</reference>
<evidence type="ECO:0000313" key="1">
    <source>
        <dbReference type="EMBL" id="USS40089.1"/>
    </source>
</evidence>
<proteinExistence type="predicted"/>
<keyword evidence="2" id="KW-1185">Reference proteome</keyword>
<dbReference type="EMBL" id="CP099582">
    <property type="protein sequence ID" value="USS40089.1"/>
    <property type="molecule type" value="Genomic_DNA"/>
</dbReference>
<dbReference type="AlphaFoldDB" id="A0A9E7SN92"/>
<protein>
    <submittedName>
        <fullName evidence="1">Uncharacterized protein</fullName>
    </submittedName>
</protein>
<name>A0A9E7SN92_THEAG</name>
<organism evidence="1 2">
    <name type="scientific">Thermococcus aggregans</name>
    <dbReference type="NCBI Taxonomy" id="110163"/>
    <lineage>
        <taxon>Archaea</taxon>
        <taxon>Methanobacteriati</taxon>
        <taxon>Methanobacteriota</taxon>
        <taxon>Thermococci</taxon>
        <taxon>Thermococcales</taxon>
        <taxon>Thermococcaceae</taxon>
        <taxon>Thermococcus</taxon>
    </lineage>
</organism>
<reference evidence="1" key="1">
    <citation type="journal article" date="1998" name="Int. J. Syst. Bacteriol. 48 Pt">
        <title>Thermococcus guaymasensis sp. nov. and Thermococcus aggregans sp. nov., two novel thermophilic archaea isolated from the Guaymas Basin hydrothermal vent site.</title>
        <authorList>
            <person name="Canganella F."/>
            <person name="Jones W.J."/>
            <person name="Gambacorta A."/>
            <person name="Antranikian G."/>
        </authorList>
    </citation>
    <scope>NUCLEOTIDE SEQUENCE</scope>
    <source>
        <strain evidence="1">TY</strain>
    </source>
</reference>